<dbReference type="Gene3D" id="2.40.10.10">
    <property type="entry name" value="Trypsin-like serine proteases"/>
    <property type="match status" value="1"/>
</dbReference>
<protein>
    <submittedName>
        <fullName evidence="10">Chymotrypsin-like serine protease 14</fullName>
    </submittedName>
</protein>
<dbReference type="InterPro" id="IPR001314">
    <property type="entry name" value="Peptidase_S1A"/>
</dbReference>
<dbReference type="AlphaFoldDB" id="I6TMY4"/>
<dbReference type="GO" id="GO:0005576">
    <property type="term" value="C:extracellular region"/>
    <property type="evidence" value="ECO:0007669"/>
    <property type="project" value="UniProtKB-SubCell"/>
</dbReference>
<evidence type="ECO:0000256" key="1">
    <source>
        <dbReference type="ARBA" id="ARBA00004239"/>
    </source>
</evidence>
<gene>
    <name evidence="10" type="primary">CTP14</name>
</gene>
<dbReference type="SMART" id="SM00020">
    <property type="entry name" value="Tryp_SPc"/>
    <property type="match status" value="1"/>
</dbReference>
<evidence type="ECO:0000259" key="9">
    <source>
        <dbReference type="PROSITE" id="PS50240"/>
    </source>
</evidence>
<dbReference type="PROSITE" id="PS50240">
    <property type="entry name" value="TRYPSIN_DOM"/>
    <property type="match status" value="1"/>
</dbReference>
<sequence length="246" mass="27336">MNFQVLLLMILTLCAARISAATVRLVGGKDAPTHFGRFHASLQNFTGHHVCGGVIVSHHHIVTAAHCVLGAEPQYIKAVVGTTNLDYGGQQYDVSSIYIHDEYNITSRINDIAVIKVIGQFNLRYVDILTFYENELEEGDHVILSGFGAEMPNGESSRTMHVLNLPVFNQETCRYAMRYSREVTDTMFCTFTQIGEGTCHGDSGGPLIKNYQLVGLVSWGIPCAVGFPDVHTRIRPYVSWIEEQIK</sequence>
<feature type="chain" id="PRO_5003706105" evidence="8">
    <location>
        <begin position="21"/>
        <end position="246"/>
    </location>
</feature>
<dbReference type="InterPro" id="IPR009003">
    <property type="entry name" value="Peptidase_S1_PA"/>
</dbReference>
<dbReference type="PANTHER" id="PTHR24276">
    <property type="entry name" value="POLYSERASE-RELATED"/>
    <property type="match status" value="1"/>
</dbReference>
<dbReference type="PROSITE" id="PS00134">
    <property type="entry name" value="TRYPSIN_HIS"/>
    <property type="match status" value="1"/>
</dbReference>
<comment type="similarity">
    <text evidence="2">Belongs to the peptidase S1 family.</text>
</comment>
<evidence type="ECO:0000313" key="10">
    <source>
        <dbReference type="EMBL" id="AFM77773.1"/>
    </source>
</evidence>
<evidence type="ECO:0000256" key="7">
    <source>
        <dbReference type="RuleBase" id="RU363034"/>
    </source>
</evidence>
<reference evidence="10" key="1">
    <citation type="submission" date="2012-04" db="EMBL/GenBank/DDBJ databases">
        <title>Characterization of cDNAs Encoding Putative Serine Proteases and Gene Transcriptional Responses to Cry1Ab Protoxin in Ostrinia nubilalis Larvae.</title>
        <authorList>
            <person name="Yao J."/>
            <person name="Buschman L.L."/>
            <person name="Oppert B."/>
            <person name="Khajuria C."/>
            <person name="Zhu K.Y."/>
        </authorList>
    </citation>
    <scope>NUCLEOTIDE SEQUENCE</scope>
</reference>
<dbReference type="InterPro" id="IPR018114">
    <property type="entry name" value="TRYPSIN_HIS"/>
</dbReference>
<name>I6TMY4_OSTNU</name>
<evidence type="ECO:0000256" key="8">
    <source>
        <dbReference type="SAM" id="SignalP"/>
    </source>
</evidence>
<dbReference type="PROSITE" id="PS00135">
    <property type="entry name" value="TRYPSIN_SER"/>
    <property type="match status" value="1"/>
</dbReference>
<proteinExistence type="evidence at transcript level"/>
<dbReference type="FunFam" id="2.40.10.10:FF:000036">
    <property type="entry name" value="Trypsin beta"/>
    <property type="match status" value="1"/>
</dbReference>
<dbReference type="InterPro" id="IPR050430">
    <property type="entry name" value="Peptidase_S1"/>
</dbReference>
<evidence type="ECO:0000256" key="2">
    <source>
        <dbReference type="ARBA" id="ARBA00007664"/>
    </source>
</evidence>
<organism evidence="10">
    <name type="scientific">Ostrinia nubilalis</name>
    <name type="common">European corn borer</name>
    <name type="synonym">Pyralis nubilalis</name>
    <dbReference type="NCBI Taxonomy" id="29057"/>
    <lineage>
        <taxon>Eukaryota</taxon>
        <taxon>Metazoa</taxon>
        <taxon>Ecdysozoa</taxon>
        <taxon>Arthropoda</taxon>
        <taxon>Hexapoda</taxon>
        <taxon>Insecta</taxon>
        <taxon>Pterygota</taxon>
        <taxon>Neoptera</taxon>
        <taxon>Endopterygota</taxon>
        <taxon>Lepidoptera</taxon>
        <taxon>Glossata</taxon>
        <taxon>Ditrysia</taxon>
        <taxon>Pyraloidea</taxon>
        <taxon>Crambidae</taxon>
        <taxon>Pyraustinae</taxon>
        <taxon>Ostrinia</taxon>
    </lineage>
</organism>
<dbReference type="PRINTS" id="PR00722">
    <property type="entry name" value="CHYMOTRYPSIN"/>
</dbReference>
<dbReference type="Pfam" id="PF00089">
    <property type="entry name" value="Trypsin"/>
    <property type="match status" value="1"/>
</dbReference>
<dbReference type="InterPro" id="IPR043504">
    <property type="entry name" value="Peptidase_S1_PA_chymotrypsin"/>
</dbReference>
<keyword evidence="6" id="KW-1015">Disulfide bond</keyword>
<evidence type="ECO:0000256" key="6">
    <source>
        <dbReference type="ARBA" id="ARBA00023157"/>
    </source>
</evidence>
<comment type="subcellular location">
    <subcellularLocation>
        <location evidence="1">Secreted</location>
        <location evidence="1">Extracellular space</location>
    </subcellularLocation>
</comment>
<dbReference type="SUPFAM" id="SSF50494">
    <property type="entry name" value="Trypsin-like serine proteases"/>
    <property type="match status" value="1"/>
</dbReference>
<feature type="domain" description="Peptidase S1" evidence="9">
    <location>
        <begin position="25"/>
        <end position="246"/>
    </location>
</feature>
<dbReference type="InterPro" id="IPR033116">
    <property type="entry name" value="TRYPSIN_SER"/>
</dbReference>
<evidence type="ECO:0000256" key="5">
    <source>
        <dbReference type="ARBA" id="ARBA00022825"/>
    </source>
</evidence>
<evidence type="ECO:0000256" key="3">
    <source>
        <dbReference type="ARBA" id="ARBA00022670"/>
    </source>
</evidence>
<keyword evidence="5 7" id="KW-0720">Serine protease</keyword>
<dbReference type="InterPro" id="IPR001254">
    <property type="entry name" value="Trypsin_dom"/>
</dbReference>
<keyword evidence="3 7" id="KW-0645">Protease</keyword>
<evidence type="ECO:0000256" key="4">
    <source>
        <dbReference type="ARBA" id="ARBA00022801"/>
    </source>
</evidence>
<accession>I6TMY4</accession>
<dbReference type="PANTHER" id="PTHR24276:SF98">
    <property type="entry name" value="FI18310P1-RELATED"/>
    <property type="match status" value="1"/>
</dbReference>
<keyword evidence="8" id="KW-0732">Signal</keyword>
<dbReference type="GO" id="GO:0006508">
    <property type="term" value="P:proteolysis"/>
    <property type="evidence" value="ECO:0007669"/>
    <property type="project" value="UniProtKB-KW"/>
</dbReference>
<dbReference type="GO" id="GO:0004252">
    <property type="term" value="F:serine-type endopeptidase activity"/>
    <property type="evidence" value="ECO:0007669"/>
    <property type="project" value="InterPro"/>
</dbReference>
<dbReference type="EMBL" id="JQ904143">
    <property type="protein sequence ID" value="AFM77773.1"/>
    <property type="molecule type" value="mRNA"/>
</dbReference>
<keyword evidence="4 7" id="KW-0378">Hydrolase</keyword>
<dbReference type="CDD" id="cd00190">
    <property type="entry name" value="Tryp_SPc"/>
    <property type="match status" value="1"/>
</dbReference>
<feature type="signal peptide" evidence="8">
    <location>
        <begin position="1"/>
        <end position="20"/>
    </location>
</feature>